<evidence type="ECO:0000256" key="2">
    <source>
        <dbReference type="ARBA" id="ARBA00023125"/>
    </source>
</evidence>
<evidence type="ECO:0000256" key="1">
    <source>
        <dbReference type="ARBA" id="ARBA00023015"/>
    </source>
</evidence>
<keyword evidence="7" id="KW-1185">Reference proteome</keyword>
<reference evidence="7" key="1">
    <citation type="submission" date="2016-10" db="EMBL/GenBank/DDBJ databases">
        <title>Frankia sp. NRRL B-16386 Genome sequencing.</title>
        <authorList>
            <person name="Ghodhbane-Gtari F."/>
            <person name="Swanson E."/>
            <person name="Gueddou A."/>
            <person name="Hezbri K."/>
            <person name="Ktari K."/>
            <person name="Nouioui I."/>
            <person name="Morris K."/>
            <person name="Simpson S."/>
            <person name="Abebe-Akele F."/>
            <person name="Thomas K."/>
            <person name="Gtari M."/>
            <person name="Tisa L.S."/>
        </authorList>
    </citation>
    <scope>NUCLEOTIDE SEQUENCE [LARGE SCALE GENOMIC DNA]</scope>
    <source>
        <strain evidence="7">NRRL B-16386</strain>
    </source>
</reference>
<protein>
    <submittedName>
        <fullName evidence="6">TetR family transcriptional regulator</fullName>
    </submittedName>
</protein>
<name>A0A1V2I9J4_9ACTN</name>
<dbReference type="InterPro" id="IPR009057">
    <property type="entry name" value="Homeodomain-like_sf"/>
</dbReference>
<evidence type="ECO:0000256" key="4">
    <source>
        <dbReference type="PROSITE-ProRule" id="PRU00335"/>
    </source>
</evidence>
<dbReference type="RefSeq" id="WP_076818462.1">
    <property type="nucleotide sequence ID" value="NZ_MOMC01000037.1"/>
</dbReference>
<evidence type="ECO:0000313" key="7">
    <source>
        <dbReference type="Proteomes" id="UP000188929"/>
    </source>
</evidence>
<dbReference type="Pfam" id="PF00440">
    <property type="entry name" value="TetR_N"/>
    <property type="match status" value="1"/>
</dbReference>
<keyword evidence="2 4" id="KW-0238">DNA-binding</keyword>
<dbReference type="InterPro" id="IPR050109">
    <property type="entry name" value="HTH-type_TetR-like_transc_reg"/>
</dbReference>
<dbReference type="PANTHER" id="PTHR30055">
    <property type="entry name" value="HTH-TYPE TRANSCRIPTIONAL REGULATOR RUTR"/>
    <property type="match status" value="1"/>
</dbReference>
<comment type="caution">
    <text evidence="6">The sequence shown here is derived from an EMBL/GenBank/DDBJ whole genome shotgun (WGS) entry which is preliminary data.</text>
</comment>
<keyword evidence="3" id="KW-0804">Transcription</keyword>
<dbReference type="GO" id="GO:0000976">
    <property type="term" value="F:transcription cis-regulatory region binding"/>
    <property type="evidence" value="ECO:0007669"/>
    <property type="project" value="TreeGrafter"/>
</dbReference>
<dbReference type="Gene3D" id="1.10.357.10">
    <property type="entry name" value="Tetracycline Repressor, domain 2"/>
    <property type="match status" value="1"/>
</dbReference>
<sequence>MGASTSTGQRTQRAQRADARRNVEAILDAATRGLRRDPNVSIADIAAEAGVGRITLYGHFKTRADLVEAVLARTIGHAHAVFDGLDLSGDPVEALATLVTSSWRVIEQHRGVLGAAARELGHERIRDVHDDILTRVGHLVERGQAEGVFRDDLPGSWLVTVILTLMHTAAQDVDAGRLAAADAGLYLVRTLVAALTPPGSIVPVR</sequence>
<dbReference type="Proteomes" id="UP000188929">
    <property type="component" value="Unassembled WGS sequence"/>
</dbReference>
<evidence type="ECO:0000259" key="5">
    <source>
        <dbReference type="PROSITE" id="PS50977"/>
    </source>
</evidence>
<gene>
    <name evidence="6" type="ORF">BL253_18470</name>
</gene>
<dbReference type="EMBL" id="MOMC01000037">
    <property type="protein sequence ID" value="ONH28875.1"/>
    <property type="molecule type" value="Genomic_DNA"/>
</dbReference>
<dbReference type="PANTHER" id="PTHR30055:SF234">
    <property type="entry name" value="HTH-TYPE TRANSCRIPTIONAL REGULATOR BETI"/>
    <property type="match status" value="1"/>
</dbReference>
<dbReference type="InterPro" id="IPR036271">
    <property type="entry name" value="Tet_transcr_reg_TetR-rel_C_sf"/>
</dbReference>
<dbReference type="InterPro" id="IPR001647">
    <property type="entry name" value="HTH_TetR"/>
</dbReference>
<dbReference type="InterPro" id="IPR041474">
    <property type="entry name" value="NicS_C"/>
</dbReference>
<dbReference type="STRING" id="1834516.BL253_18470"/>
<dbReference type="SUPFAM" id="SSF46689">
    <property type="entry name" value="Homeodomain-like"/>
    <property type="match status" value="1"/>
</dbReference>
<organism evidence="6 7">
    <name type="scientific">Pseudofrankia asymbiotica</name>
    <dbReference type="NCBI Taxonomy" id="1834516"/>
    <lineage>
        <taxon>Bacteria</taxon>
        <taxon>Bacillati</taxon>
        <taxon>Actinomycetota</taxon>
        <taxon>Actinomycetes</taxon>
        <taxon>Frankiales</taxon>
        <taxon>Frankiaceae</taxon>
        <taxon>Pseudofrankia</taxon>
    </lineage>
</organism>
<feature type="domain" description="HTH tetR-type" evidence="5">
    <location>
        <begin position="20"/>
        <end position="78"/>
    </location>
</feature>
<accession>A0A1V2I9J4</accession>
<dbReference type="GO" id="GO:0003700">
    <property type="term" value="F:DNA-binding transcription factor activity"/>
    <property type="evidence" value="ECO:0007669"/>
    <property type="project" value="TreeGrafter"/>
</dbReference>
<feature type="DNA-binding region" description="H-T-H motif" evidence="4">
    <location>
        <begin position="41"/>
        <end position="60"/>
    </location>
</feature>
<dbReference type="PROSITE" id="PS50977">
    <property type="entry name" value="HTH_TETR_2"/>
    <property type="match status" value="1"/>
</dbReference>
<dbReference type="AlphaFoldDB" id="A0A1V2I9J4"/>
<dbReference type="SUPFAM" id="SSF48498">
    <property type="entry name" value="Tetracyclin repressor-like, C-terminal domain"/>
    <property type="match status" value="1"/>
</dbReference>
<evidence type="ECO:0000256" key="3">
    <source>
        <dbReference type="ARBA" id="ARBA00023163"/>
    </source>
</evidence>
<dbReference type="Pfam" id="PF17938">
    <property type="entry name" value="TetR_C_29"/>
    <property type="match status" value="1"/>
</dbReference>
<keyword evidence="1" id="KW-0805">Transcription regulation</keyword>
<proteinExistence type="predicted"/>
<evidence type="ECO:0000313" key="6">
    <source>
        <dbReference type="EMBL" id="ONH28875.1"/>
    </source>
</evidence>